<evidence type="ECO:0000313" key="1">
    <source>
        <dbReference type="EMBL" id="NYI84082.1"/>
    </source>
</evidence>
<dbReference type="Proteomes" id="UP000587002">
    <property type="component" value="Unassembled WGS sequence"/>
</dbReference>
<sequence>MSTSGLDVAVAPALPEPRGPVSEAVVDVLRETRPTPAPSVVRALDPDPFGDDLAIALHTCYELHYRGFRSVPAEWEWDPALLALRAELERRFLTALREEVEGGDDVDGVVEELLTEFIPNDGVPNHLREHGTWEQVREFFAHRSIYHLKEADPHAWVIPRLRGRAKAALVAVEFDEFGGGKAERVHAQLYADLLDAAGLSSDYLHYLDIVPAPQIAIVNLMSLFGLHRSLRGALVGHFSAAEISTAPSARRMASALERLGAPPECTLFFTEHIEADAVHEQIMRHDVIDDLLAQEPDLAADVVFGIQATEFLEARFAEALLTAWRERGGTSLLRPLS</sequence>
<dbReference type="SUPFAM" id="SSF48613">
    <property type="entry name" value="Heme oxygenase-like"/>
    <property type="match status" value="1"/>
</dbReference>
<evidence type="ECO:0008006" key="3">
    <source>
        <dbReference type="Google" id="ProtNLM"/>
    </source>
</evidence>
<accession>A0A853AHK3</accession>
<dbReference type="RefSeq" id="WP_179721001.1">
    <property type="nucleotide sequence ID" value="NZ_BAABFH010000001.1"/>
</dbReference>
<evidence type="ECO:0000313" key="2">
    <source>
        <dbReference type="Proteomes" id="UP000587002"/>
    </source>
</evidence>
<dbReference type="EMBL" id="JACCFJ010000001">
    <property type="protein sequence ID" value="NYI84082.1"/>
    <property type="molecule type" value="Genomic_DNA"/>
</dbReference>
<keyword evidence="2" id="KW-1185">Reference proteome</keyword>
<name>A0A853AHK3_9PSEU</name>
<dbReference type="Pfam" id="PF14518">
    <property type="entry name" value="Haem_oxygenas_2"/>
    <property type="match status" value="1"/>
</dbReference>
<dbReference type="SMART" id="SM01236">
    <property type="entry name" value="Haem_oxygenase_2"/>
    <property type="match status" value="1"/>
</dbReference>
<dbReference type="InterPro" id="IPR016084">
    <property type="entry name" value="Haem_Oase-like_multi-hlx"/>
</dbReference>
<dbReference type="AlphaFoldDB" id="A0A853AHK3"/>
<reference evidence="1 2" key="1">
    <citation type="submission" date="2020-07" db="EMBL/GenBank/DDBJ databases">
        <title>Sequencing the genomes of 1000 actinobacteria strains.</title>
        <authorList>
            <person name="Klenk H.-P."/>
        </authorList>
    </citation>
    <scope>NUCLEOTIDE SEQUENCE [LARGE SCALE GENOMIC DNA]</scope>
    <source>
        <strain evidence="1 2">DSM 44065</strain>
    </source>
</reference>
<comment type="caution">
    <text evidence="1">The sequence shown here is derived from an EMBL/GenBank/DDBJ whole genome shotgun (WGS) entry which is preliminary data.</text>
</comment>
<organism evidence="1 2">
    <name type="scientific">Saccharopolyspora hordei</name>
    <dbReference type="NCBI Taxonomy" id="1838"/>
    <lineage>
        <taxon>Bacteria</taxon>
        <taxon>Bacillati</taxon>
        <taxon>Actinomycetota</taxon>
        <taxon>Actinomycetes</taxon>
        <taxon>Pseudonocardiales</taxon>
        <taxon>Pseudonocardiaceae</taxon>
        <taxon>Saccharopolyspora</taxon>
    </lineage>
</organism>
<proteinExistence type="predicted"/>
<protein>
    <recommendedName>
        <fullName evidence="3">Iron-containing redox enzyme family protein</fullName>
    </recommendedName>
</protein>
<gene>
    <name evidence="1" type="ORF">HNR68_002712</name>
</gene>
<dbReference type="Gene3D" id="1.20.910.10">
    <property type="entry name" value="Heme oxygenase-like"/>
    <property type="match status" value="1"/>
</dbReference>